<dbReference type="Gene3D" id="3.30.300.20">
    <property type="match status" value="2"/>
</dbReference>
<comment type="caution">
    <text evidence="1">The sequence shown here is derived from an EMBL/GenBank/DDBJ whole genome shotgun (WGS) entry which is preliminary data.</text>
</comment>
<dbReference type="EMBL" id="JBEZVI010000009">
    <property type="protein sequence ID" value="MEU3711044.1"/>
    <property type="molecule type" value="Genomic_DNA"/>
</dbReference>
<dbReference type="RefSeq" id="WP_030283623.1">
    <property type="nucleotide sequence ID" value="NZ_JBEZVI010000009.1"/>
</dbReference>
<evidence type="ECO:0000313" key="1">
    <source>
        <dbReference type="EMBL" id="MEU3711044.1"/>
    </source>
</evidence>
<proteinExistence type="predicted"/>
<reference evidence="1 2" key="1">
    <citation type="submission" date="2024-06" db="EMBL/GenBank/DDBJ databases">
        <title>The Natural Products Discovery Center: Release of the First 8490 Sequenced Strains for Exploring Actinobacteria Biosynthetic Diversity.</title>
        <authorList>
            <person name="Kalkreuter E."/>
            <person name="Kautsar S.A."/>
            <person name="Yang D."/>
            <person name="Bader C.D."/>
            <person name="Teijaro C.N."/>
            <person name="Fluegel L."/>
            <person name="Davis C.M."/>
            <person name="Simpson J.R."/>
            <person name="Lauterbach L."/>
            <person name="Steele A.D."/>
            <person name="Gui C."/>
            <person name="Meng S."/>
            <person name="Li G."/>
            <person name="Viehrig K."/>
            <person name="Ye F."/>
            <person name="Su P."/>
            <person name="Kiefer A.F."/>
            <person name="Nichols A."/>
            <person name="Cepeda A.J."/>
            <person name="Yan W."/>
            <person name="Fan B."/>
            <person name="Jiang Y."/>
            <person name="Adhikari A."/>
            <person name="Zheng C.-J."/>
            <person name="Schuster L."/>
            <person name="Cowan T.M."/>
            <person name="Smanski M.J."/>
            <person name="Chevrette M.G."/>
            <person name="De Carvalho L.P.S."/>
            <person name="Shen B."/>
        </authorList>
    </citation>
    <scope>NUCLEOTIDE SEQUENCE [LARGE SCALE GENOMIC DNA]</scope>
    <source>
        <strain evidence="1 2">NPDC033039</strain>
    </source>
</reference>
<sequence length="337" mass="35382">MRNSFNTAGFSEVVHEIRNDPAEADFWYTAKARSSPSRGLSVDIGPALFGTIKSARSFRVEVGDPADGPCADAPLPLHLALTGIASCALTTLVGGGSSQNVVFDSADMELTCRDGAYETRVAVGGVPEDKVVADLLDQVEQFSPNYRTLTQHVPVALGFGSRPLPGADGAEVAAGRTVACRVRWISGTQLLSRPLGEGCGPDLRVDAPKQLTGVDWGPNPQEYLLMGLAADVAAQLGRLSRADGRYLTWEVSATGREDIGGLLQADPAAVVHLQDVACAVAPPRGAKAASESELTELVRTAFAHSEVRDLISRARSAGLAWQPQADTPVPSQEPGCA</sequence>
<dbReference type="PANTHER" id="PTHR35368">
    <property type="entry name" value="HYDROPEROXIDE REDUCTASE"/>
    <property type="match status" value="1"/>
</dbReference>
<dbReference type="InterPro" id="IPR036102">
    <property type="entry name" value="OsmC/Ohrsf"/>
</dbReference>
<evidence type="ECO:0000313" key="2">
    <source>
        <dbReference type="Proteomes" id="UP001550853"/>
    </source>
</evidence>
<dbReference type="PANTHER" id="PTHR35368:SF1">
    <property type="entry name" value="HYDROPEROXIDE REDUCTASE"/>
    <property type="match status" value="1"/>
</dbReference>
<accession>A0ABV2YZ75</accession>
<keyword evidence="2" id="KW-1185">Reference proteome</keyword>
<dbReference type="SUPFAM" id="SSF82784">
    <property type="entry name" value="OsmC-like"/>
    <property type="match status" value="2"/>
</dbReference>
<dbReference type="Proteomes" id="UP001550853">
    <property type="component" value="Unassembled WGS sequence"/>
</dbReference>
<protein>
    <submittedName>
        <fullName evidence="1">OsmC family protein</fullName>
    </submittedName>
</protein>
<organism evidence="1 2">
    <name type="scientific">Streptomyces catenulae</name>
    <dbReference type="NCBI Taxonomy" id="66875"/>
    <lineage>
        <taxon>Bacteria</taxon>
        <taxon>Bacillati</taxon>
        <taxon>Actinomycetota</taxon>
        <taxon>Actinomycetes</taxon>
        <taxon>Kitasatosporales</taxon>
        <taxon>Streptomycetaceae</taxon>
        <taxon>Streptomyces</taxon>
    </lineage>
</organism>
<name>A0ABV2YZ75_9ACTN</name>
<dbReference type="InterPro" id="IPR052924">
    <property type="entry name" value="OsmC/Ohr_hydroprdx_reductase"/>
</dbReference>
<dbReference type="InterPro" id="IPR015946">
    <property type="entry name" value="KH_dom-like_a/b"/>
</dbReference>
<gene>
    <name evidence="1" type="ORF">AB0E61_13220</name>
</gene>